<dbReference type="GeneID" id="111431356"/>
<evidence type="ECO:0000256" key="2">
    <source>
        <dbReference type="ARBA" id="ARBA00012513"/>
    </source>
</evidence>
<feature type="domain" description="Protein kinase" evidence="17">
    <location>
        <begin position="353"/>
        <end position="628"/>
    </location>
</feature>
<evidence type="ECO:0000256" key="5">
    <source>
        <dbReference type="ARBA" id="ARBA00022692"/>
    </source>
</evidence>
<evidence type="ECO:0000256" key="13">
    <source>
        <dbReference type="ARBA" id="ARBA00047899"/>
    </source>
</evidence>
<comment type="catalytic activity">
    <reaction evidence="14">
        <text>L-seryl-[protein] + ATP = O-phospho-L-seryl-[protein] + ADP + H(+)</text>
        <dbReference type="Rhea" id="RHEA:17989"/>
        <dbReference type="Rhea" id="RHEA-COMP:9863"/>
        <dbReference type="Rhea" id="RHEA-COMP:11604"/>
        <dbReference type="ChEBI" id="CHEBI:15378"/>
        <dbReference type="ChEBI" id="CHEBI:29999"/>
        <dbReference type="ChEBI" id="CHEBI:30616"/>
        <dbReference type="ChEBI" id="CHEBI:83421"/>
        <dbReference type="ChEBI" id="CHEBI:456216"/>
        <dbReference type="EC" id="2.7.11.1"/>
    </reaction>
</comment>
<feature type="chain" id="PRO_5044638457" description="non-specific serine/threonine protein kinase" evidence="16">
    <location>
        <begin position="32"/>
        <end position="678"/>
    </location>
</feature>
<evidence type="ECO:0000313" key="20">
    <source>
        <dbReference type="RefSeq" id="XP_022923740.1"/>
    </source>
</evidence>
<dbReference type="Pfam" id="PF14380">
    <property type="entry name" value="WAK_assoc"/>
    <property type="match status" value="1"/>
</dbReference>
<evidence type="ECO:0000256" key="4">
    <source>
        <dbReference type="ARBA" id="ARBA00022679"/>
    </source>
</evidence>
<dbReference type="InterPro" id="IPR011009">
    <property type="entry name" value="Kinase-like_dom_sf"/>
</dbReference>
<dbReference type="Gene3D" id="3.30.200.20">
    <property type="entry name" value="Phosphorylase Kinase, domain 1"/>
    <property type="match status" value="1"/>
</dbReference>
<protein>
    <recommendedName>
        <fullName evidence="2">non-specific serine/threonine protein kinase</fullName>
        <ecNumber evidence="2">2.7.11.1</ecNumber>
    </recommendedName>
</protein>
<evidence type="ECO:0000313" key="18">
    <source>
        <dbReference type="Proteomes" id="UP000504609"/>
    </source>
</evidence>
<dbReference type="RefSeq" id="XP_022923740.1">
    <property type="nucleotide sequence ID" value="XM_023067972.1"/>
</dbReference>
<evidence type="ECO:0000259" key="17">
    <source>
        <dbReference type="PROSITE" id="PS50011"/>
    </source>
</evidence>
<evidence type="ECO:0000313" key="19">
    <source>
        <dbReference type="RefSeq" id="XP_022923739.1"/>
    </source>
</evidence>
<keyword evidence="5 15" id="KW-0812">Transmembrane</keyword>
<evidence type="ECO:0000256" key="10">
    <source>
        <dbReference type="ARBA" id="ARBA00022989"/>
    </source>
</evidence>
<dbReference type="InterPro" id="IPR025287">
    <property type="entry name" value="WAK_GUB"/>
</dbReference>
<gene>
    <name evidence="19 20" type="primary">LOC111431356</name>
</gene>
<comment type="catalytic activity">
    <reaction evidence="13">
        <text>L-threonyl-[protein] + ATP = O-phospho-L-threonyl-[protein] + ADP + H(+)</text>
        <dbReference type="Rhea" id="RHEA:46608"/>
        <dbReference type="Rhea" id="RHEA-COMP:11060"/>
        <dbReference type="Rhea" id="RHEA-COMP:11605"/>
        <dbReference type="ChEBI" id="CHEBI:15378"/>
        <dbReference type="ChEBI" id="CHEBI:30013"/>
        <dbReference type="ChEBI" id="CHEBI:30616"/>
        <dbReference type="ChEBI" id="CHEBI:61977"/>
        <dbReference type="ChEBI" id="CHEBI:456216"/>
        <dbReference type="EC" id="2.7.11.1"/>
    </reaction>
</comment>
<keyword evidence="9" id="KW-0067">ATP-binding</keyword>
<keyword evidence="12" id="KW-0325">Glycoprotein</keyword>
<evidence type="ECO:0000256" key="1">
    <source>
        <dbReference type="ARBA" id="ARBA00004167"/>
    </source>
</evidence>
<comment type="subcellular location">
    <subcellularLocation>
        <location evidence="1">Membrane</location>
        <topology evidence="1">Single-pass membrane protein</topology>
    </subcellularLocation>
</comment>
<organism evidence="18 20">
    <name type="scientific">Cucurbita moschata</name>
    <name type="common">Winter crookneck squash</name>
    <name type="synonym">Cucurbita pepo var. moschata</name>
    <dbReference type="NCBI Taxonomy" id="3662"/>
    <lineage>
        <taxon>Eukaryota</taxon>
        <taxon>Viridiplantae</taxon>
        <taxon>Streptophyta</taxon>
        <taxon>Embryophyta</taxon>
        <taxon>Tracheophyta</taxon>
        <taxon>Spermatophyta</taxon>
        <taxon>Magnoliopsida</taxon>
        <taxon>eudicotyledons</taxon>
        <taxon>Gunneridae</taxon>
        <taxon>Pentapetalae</taxon>
        <taxon>rosids</taxon>
        <taxon>fabids</taxon>
        <taxon>Cucurbitales</taxon>
        <taxon>Cucurbitaceae</taxon>
        <taxon>Cucurbiteae</taxon>
        <taxon>Cucurbita</taxon>
    </lineage>
</organism>
<evidence type="ECO:0000256" key="15">
    <source>
        <dbReference type="SAM" id="Phobius"/>
    </source>
</evidence>
<evidence type="ECO:0000256" key="12">
    <source>
        <dbReference type="ARBA" id="ARBA00023180"/>
    </source>
</evidence>
<sequence length="678" mass="77112">MKTSVPLFLFFFFFFFFFFTVVWFDLPLCSADDAHEEFKACSLYYNCGDLVNVTYPFWGNERQEFCGRREFKLNCKHNKTTTIEISSIEFHVLNISRSKHTMTIARSDLRTDYCPKIETKTTTIDYRLFKYTLNDLNLSVWYDCPLQPGILDNYRFTCGSEGEIRGRANYAFETEALNRSRNMSECRLNIEVTITKEVFEETHKNRTMAVEQGVKRGFDVEYGDFYTVACEGCKVYGGKCGGNATHEFYCICSDGDIHPYVCKSPPPPGDNDVWKKYVIGFSCGFGGVMMMSVAFFIWFRLHKKKLARTYTPSSFLLRNNSSNLPAKELETGEDYMGVPLFSYEELEKATDRFNPAKELGDGGCGTVYYGKLPDGREVAVKRLFENNYRRVEHFMNEVEILTRLRHPHLVTLYGCTSRHCRELLLVYEFIPNGTVADHLHGERAKPGELPWHTRLKIAIETASALAFLHASETIHRDVKTTNILLDSNFGVKVADFGLSRLFPTQASHVSTAPQGTPGYLDPEYHECYQLTIKSDVFSFGVVLVELISSKPAVDITRHRHEINLWTMAINKIGGDELHEFVDPCLGFETDERVRDMICGVAELAFQCLQSVKDTRPTMSEALEILKNIESQHSGQGKTEEINVSGEEDVVVKGELVPESPDSVVVPWMSKSSTPNCSG</sequence>
<dbReference type="Gene3D" id="1.10.510.10">
    <property type="entry name" value="Transferase(Phosphotransferase) domain 1"/>
    <property type="match status" value="1"/>
</dbReference>
<dbReference type="RefSeq" id="XP_022923739.1">
    <property type="nucleotide sequence ID" value="XM_023067971.1"/>
</dbReference>
<keyword evidence="18" id="KW-1185">Reference proteome</keyword>
<dbReference type="AlphaFoldDB" id="A0A6J1ECR7"/>
<name>A0A6J1ECR7_CUCMO</name>
<dbReference type="PANTHER" id="PTHR46008:SF20">
    <property type="entry name" value="PROTEIN KINASE DOMAIN-CONTAINING PROTEIN"/>
    <property type="match status" value="1"/>
</dbReference>
<dbReference type="KEGG" id="cmos:111431356"/>
<dbReference type="Pfam" id="PF13947">
    <property type="entry name" value="GUB_WAK_bind"/>
    <property type="match status" value="1"/>
</dbReference>
<evidence type="ECO:0000256" key="11">
    <source>
        <dbReference type="ARBA" id="ARBA00023136"/>
    </source>
</evidence>
<dbReference type="GO" id="GO:0004674">
    <property type="term" value="F:protein serine/threonine kinase activity"/>
    <property type="evidence" value="ECO:0007669"/>
    <property type="project" value="UniProtKB-KW"/>
</dbReference>
<evidence type="ECO:0000256" key="9">
    <source>
        <dbReference type="ARBA" id="ARBA00022840"/>
    </source>
</evidence>
<keyword evidence="11 15" id="KW-0472">Membrane</keyword>
<proteinExistence type="predicted"/>
<dbReference type="InterPro" id="IPR000719">
    <property type="entry name" value="Prot_kinase_dom"/>
</dbReference>
<evidence type="ECO:0000256" key="7">
    <source>
        <dbReference type="ARBA" id="ARBA00022741"/>
    </source>
</evidence>
<dbReference type="EC" id="2.7.11.1" evidence="2"/>
<dbReference type="PROSITE" id="PS50011">
    <property type="entry name" value="PROTEIN_KINASE_DOM"/>
    <property type="match status" value="1"/>
</dbReference>
<dbReference type="InterPro" id="IPR032872">
    <property type="entry name" value="WAK_assoc_C"/>
</dbReference>
<dbReference type="GO" id="GO:0030247">
    <property type="term" value="F:polysaccharide binding"/>
    <property type="evidence" value="ECO:0007669"/>
    <property type="project" value="InterPro"/>
</dbReference>
<feature type="transmembrane region" description="Helical" evidence="15">
    <location>
        <begin position="277"/>
        <end position="299"/>
    </location>
</feature>
<dbReference type="InterPro" id="IPR001245">
    <property type="entry name" value="Ser-Thr/Tyr_kinase_cat_dom"/>
</dbReference>
<evidence type="ECO:0000256" key="16">
    <source>
        <dbReference type="SAM" id="SignalP"/>
    </source>
</evidence>
<accession>A0A6J1ECR7</accession>
<dbReference type="PANTHER" id="PTHR46008">
    <property type="entry name" value="LEAF RUST 10 DISEASE-RESISTANCE LOCUS RECEPTOR-LIKE PROTEIN KINASE-LIKE 1.4"/>
    <property type="match status" value="1"/>
</dbReference>
<dbReference type="SUPFAM" id="SSF56112">
    <property type="entry name" value="Protein kinase-like (PK-like)"/>
    <property type="match status" value="1"/>
</dbReference>
<keyword evidence="10 15" id="KW-1133">Transmembrane helix</keyword>
<dbReference type="SMART" id="SM00220">
    <property type="entry name" value="S_TKc"/>
    <property type="match status" value="1"/>
</dbReference>
<evidence type="ECO:0000256" key="8">
    <source>
        <dbReference type="ARBA" id="ARBA00022777"/>
    </source>
</evidence>
<keyword evidence="4" id="KW-0808">Transferase</keyword>
<keyword evidence="3" id="KW-0723">Serine/threonine-protein kinase</keyword>
<evidence type="ECO:0000256" key="6">
    <source>
        <dbReference type="ARBA" id="ARBA00022729"/>
    </source>
</evidence>
<feature type="signal peptide" evidence="16">
    <location>
        <begin position="1"/>
        <end position="31"/>
    </location>
</feature>
<evidence type="ECO:0000256" key="14">
    <source>
        <dbReference type="ARBA" id="ARBA00048679"/>
    </source>
</evidence>
<keyword evidence="7" id="KW-0547">Nucleotide-binding</keyword>
<dbReference type="GO" id="GO:0005886">
    <property type="term" value="C:plasma membrane"/>
    <property type="evidence" value="ECO:0007669"/>
    <property type="project" value="UniProtKB-ARBA"/>
</dbReference>
<keyword evidence="8" id="KW-0418">Kinase</keyword>
<reference evidence="19 20" key="1">
    <citation type="submission" date="2025-04" db="UniProtKB">
        <authorList>
            <consortium name="RefSeq"/>
        </authorList>
    </citation>
    <scope>IDENTIFICATION</scope>
    <source>
        <tissue evidence="19 20">Young leaves</tissue>
    </source>
</reference>
<dbReference type="Proteomes" id="UP000504609">
    <property type="component" value="Unplaced"/>
</dbReference>
<dbReference type="Pfam" id="PF07714">
    <property type="entry name" value="PK_Tyr_Ser-Thr"/>
    <property type="match status" value="1"/>
</dbReference>
<keyword evidence="6 16" id="KW-0732">Signal</keyword>
<evidence type="ECO:0000256" key="3">
    <source>
        <dbReference type="ARBA" id="ARBA00022527"/>
    </source>
</evidence>
<dbReference type="GO" id="GO:0005524">
    <property type="term" value="F:ATP binding"/>
    <property type="evidence" value="ECO:0007669"/>
    <property type="project" value="UniProtKB-KW"/>
</dbReference>
<dbReference type="FunFam" id="1.10.510.10:FF:000161">
    <property type="entry name" value="Wall-associated receptor kinase-like 20"/>
    <property type="match status" value="1"/>
</dbReference>